<sequence length="133" mass="15236">MERAAQVAQEAQVVMAVPLVPVHVVHARLVQCVILPSPTEDVWMWVKDFEDMTKEMTILQTGNVKAYRCKGQIKWLVGALVRPTRRESESACPWCSREPCRHNACSRSNFACRFCHFYATGHCFVNLKDQNKL</sequence>
<dbReference type="AlphaFoldDB" id="A0AA36HZ22"/>
<accession>A0AA36HZ22</accession>
<comment type="caution">
    <text evidence="1">The sequence shown here is derived from an EMBL/GenBank/DDBJ whole genome shotgun (WGS) entry which is preliminary data.</text>
</comment>
<gene>
    <name evidence="1" type="ORF">EVOR1521_LOCUS6668</name>
</gene>
<evidence type="ECO:0000313" key="2">
    <source>
        <dbReference type="Proteomes" id="UP001178507"/>
    </source>
</evidence>
<name>A0AA36HZ22_9DINO</name>
<organism evidence="1 2">
    <name type="scientific">Effrenium voratum</name>
    <dbReference type="NCBI Taxonomy" id="2562239"/>
    <lineage>
        <taxon>Eukaryota</taxon>
        <taxon>Sar</taxon>
        <taxon>Alveolata</taxon>
        <taxon>Dinophyceae</taxon>
        <taxon>Suessiales</taxon>
        <taxon>Symbiodiniaceae</taxon>
        <taxon>Effrenium</taxon>
    </lineage>
</organism>
<dbReference type="Proteomes" id="UP001178507">
    <property type="component" value="Unassembled WGS sequence"/>
</dbReference>
<protein>
    <submittedName>
        <fullName evidence="1">Uncharacterized protein</fullName>
    </submittedName>
</protein>
<proteinExistence type="predicted"/>
<evidence type="ECO:0000313" key="1">
    <source>
        <dbReference type="EMBL" id="CAJ1377996.1"/>
    </source>
</evidence>
<dbReference type="EMBL" id="CAUJNA010000506">
    <property type="protein sequence ID" value="CAJ1377996.1"/>
    <property type="molecule type" value="Genomic_DNA"/>
</dbReference>
<reference evidence="1" key="1">
    <citation type="submission" date="2023-08" db="EMBL/GenBank/DDBJ databases">
        <authorList>
            <person name="Chen Y."/>
            <person name="Shah S."/>
            <person name="Dougan E. K."/>
            <person name="Thang M."/>
            <person name="Chan C."/>
        </authorList>
    </citation>
    <scope>NUCLEOTIDE SEQUENCE</scope>
</reference>
<keyword evidence="2" id="KW-1185">Reference proteome</keyword>